<evidence type="ECO:0000313" key="2">
    <source>
        <dbReference type="EMBL" id="SOY62153.1"/>
    </source>
</evidence>
<name>A0A375C3C9_9BURK</name>
<accession>A0A375C3C9</accession>
<protein>
    <submittedName>
        <fullName evidence="2">Uncharacterized protein</fullName>
    </submittedName>
</protein>
<gene>
    <name evidence="2" type="ORF">CBM2586_A50398</name>
</gene>
<reference evidence="2" key="1">
    <citation type="submission" date="2018-01" db="EMBL/GenBank/DDBJ databases">
        <authorList>
            <person name="Clerissi C."/>
        </authorList>
    </citation>
    <scope>NUCLEOTIDE SEQUENCE</scope>
    <source>
        <strain evidence="2">Cupriavidus taiwanensis LMG 19430</strain>
    </source>
</reference>
<sequence>MLAGFDLRHPGRRGLRRRRQGRRSGRAAGMRGGAHREIGFGQQEAHRRRLLGSADRPEQQLGQGQAVIQSHLRPGAEDMQVLAQRIELVVGGVEILGPAHLPHRAAPALVLDAGQHFLQHPGVEGGAVGHQHLGLVDDGADGAKVEAAPAQHVGGQAVGIGGRRADRHGRLLRTVVLRHFAQQAAGARRHLDQQQADADGLIGWREPGGFGTDDCDPHGHSGVTVRGPARRQPLWSFASSVVRAR</sequence>
<proteinExistence type="predicted"/>
<feature type="region of interest" description="Disordered" evidence="1">
    <location>
        <begin position="1"/>
        <end position="43"/>
    </location>
</feature>
<dbReference type="EMBL" id="OFSN01000010">
    <property type="protein sequence ID" value="SOY62153.1"/>
    <property type="molecule type" value="Genomic_DNA"/>
</dbReference>
<evidence type="ECO:0000256" key="1">
    <source>
        <dbReference type="SAM" id="MobiDB-lite"/>
    </source>
</evidence>
<feature type="compositionally biased region" description="Basic residues" evidence="1">
    <location>
        <begin position="10"/>
        <end position="25"/>
    </location>
</feature>
<dbReference type="AlphaFoldDB" id="A0A375C3C9"/>
<dbReference type="Proteomes" id="UP000257016">
    <property type="component" value="Unassembled WGS sequence"/>
</dbReference>
<organism evidence="2">
    <name type="scientific">Cupriavidus taiwanensis</name>
    <dbReference type="NCBI Taxonomy" id="164546"/>
    <lineage>
        <taxon>Bacteria</taxon>
        <taxon>Pseudomonadati</taxon>
        <taxon>Pseudomonadota</taxon>
        <taxon>Betaproteobacteria</taxon>
        <taxon>Burkholderiales</taxon>
        <taxon>Burkholderiaceae</taxon>
        <taxon>Cupriavidus</taxon>
    </lineage>
</organism>
<comment type="caution">
    <text evidence="2">The sequence shown here is derived from an EMBL/GenBank/DDBJ whole genome shotgun (WGS) entry which is preliminary data.</text>
</comment>